<proteinExistence type="predicted"/>
<sequence length="225" mass="25979">MKAKMNWYVCVLLVLFGGQVLAQSEQEEYIQVITKRSEKIISTLDITDSTKFYQVRDMLAAQYAAVNAHHEEREEAIKKLKAEYAGQAEVLEEKRTQYEALEDVKLREMHSTFVDALGNLIQPEQIEKIKDGMTYGVLPLTYKAYQDMIPSLTAEQKEKILVYLTEARELAMDAPGSKEKHGVFGKFKGRINNYLSAEGYNLQEERTRWQERIAQEKTDKSQELN</sequence>
<feature type="coiled-coil region" evidence="1">
    <location>
        <begin position="63"/>
        <end position="101"/>
    </location>
</feature>
<organism evidence="3 4">
    <name type="scientific">Sphingobacterium chuzhouense</name>
    <dbReference type="NCBI Taxonomy" id="1742264"/>
    <lineage>
        <taxon>Bacteria</taxon>
        <taxon>Pseudomonadati</taxon>
        <taxon>Bacteroidota</taxon>
        <taxon>Sphingobacteriia</taxon>
        <taxon>Sphingobacteriales</taxon>
        <taxon>Sphingobacteriaceae</taxon>
        <taxon>Sphingobacterium</taxon>
    </lineage>
</organism>
<dbReference type="Proteomes" id="UP000651112">
    <property type="component" value="Unassembled WGS sequence"/>
</dbReference>
<dbReference type="Pfam" id="PF12875">
    <property type="entry name" value="DUF3826"/>
    <property type="match status" value="1"/>
</dbReference>
<gene>
    <name evidence="3" type="ORF">H8B21_03260</name>
</gene>
<evidence type="ECO:0000313" key="4">
    <source>
        <dbReference type="Proteomes" id="UP000651112"/>
    </source>
</evidence>
<comment type="caution">
    <text evidence="3">The sequence shown here is derived from an EMBL/GenBank/DDBJ whole genome shotgun (WGS) entry which is preliminary data.</text>
</comment>
<keyword evidence="2" id="KW-0732">Signal</keyword>
<name>A0ABR7XN28_9SPHI</name>
<dbReference type="RefSeq" id="WP_190312336.1">
    <property type="nucleotide sequence ID" value="NZ_JACNYL010000001.1"/>
</dbReference>
<feature type="chain" id="PRO_5046305748" evidence="2">
    <location>
        <begin position="23"/>
        <end position="225"/>
    </location>
</feature>
<evidence type="ECO:0000313" key="3">
    <source>
        <dbReference type="EMBL" id="MBD1420581.1"/>
    </source>
</evidence>
<dbReference type="InterPro" id="IPR024284">
    <property type="entry name" value="DUF3826"/>
</dbReference>
<feature type="signal peptide" evidence="2">
    <location>
        <begin position="1"/>
        <end position="22"/>
    </location>
</feature>
<evidence type="ECO:0000256" key="2">
    <source>
        <dbReference type="SAM" id="SignalP"/>
    </source>
</evidence>
<reference evidence="3 4" key="1">
    <citation type="submission" date="2020-08" db="EMBL/GenBank/DDBJ databases">
        <title>Sphingobacterium sp. DN00404 isolated from aquaculture water.</title>
        <authorList>
            <person name="Zhang M."/>
        </authorList>
    </citation>
    <scope>NUCLEOTIDE SEQUENCE [LARGE SCALE GENOMIC DNA]</scope>
    <source>
        <strain evidence="3 4">KCTC 42746</strain>
    </source>
</reference>
<dbReference type="EMBL" id="JACNYL010000001">
    <property type="protein sequence ID" value="MBD1420581.1"/>
    <property type="molecule type" value="Genomic_DNA"/>
</dbReference>
<evidence type="ECO:0000256" key="1">
    <source>
        <dbReference type="SAM" id="Coils"/>
    </source>
</evidence>
<accession>A0ABR7XN28</accession>
<keyword evidence="4" id="KW-1185">Reference proteome</keyword>
<protein>
    <submittedName>
        <fullName evidence="3">DUF3826 domain-containing protein</fullName>
    </submittedName>
</protein>
<keyword evidence="1" id="KW-0175">Coiled coil</keyword>